<dbReference type="InterPro" id="IPR000425">
    <property type="entry name" value="MIP"/>
</dbReference>
<dbReference type="EMBL" id="JAFIRN010000017">
    <property type="protein sequence ID" value="KAG5832949.1"/>
    <property type="molecule type" value="Genomic_DNA"/>
</dbReference>
<feature type="transmembrane region" description="Helical" evidence="8">
    <location>
        <begin position="167"/>
        <end position="189"/>
    </location>
</feature>
<feature type="transmembrane region" description="Helical" evidence="8">
    <location>
        <begin position="26"/>
        <end position="44"/>
    </location>
</feature>
<dbReference type="GO" id="GO:0005886">
    <property type="term" value="C:plasma membrane"/>
    <property type="evidence" value="ECO:0007669"/>
    <property type="project" value="TreeGrafter"/>
</dbReference>
<feature type="region of interest" description="Disordered" evidence="7">
    <location>
        <begin position="49"/>
        <end position="123"/>
    </location>
</feature>
<evidence type="ECO:0000256" key="5">
    <source>
        <dbReference type="ARBA" id="ARBA00023136"/>
    </source>
</evidence>
<dbReference type="InterPro" id="IPR023271">
    <property type="entry name" value="Aquaporin-like"/>
</dbReference>
<dbReference type="Gene3D" id="1.20.1080.10">
    <property type="entry name" value="Glycerol uptake facilitator protein"/>
    <property type="match status" value="1"/>
</dbReference>
<evidence type="ECO:0000256" key="6">
    <source>
        <dbReference type="RuleBase" id="RU000477"/>
    </source>
</evidence>
<dbReference type="SUPFAM" id="SSF81338">
    <property type="entry name" value="Aquaporin-like"/>
    <property type="match status" value="1"/>
</dbReference>
<evidence type="ECO:0000256" key="3">
    <source>
        <dbReference type="ARBA" id="ARBA00022692"/>
    </source>
</evidence>
<dbReference type="InterPro" id="IPR034294">
    <property type="entry name" value="Aquaporin_transptr"/>
</dbReference>
<gene>
    <name evidence="9" type="ORF">ANANG_G00296640</name>
</gene>
<dbReference type="GO" id="GO:0015250">
    <property type="term" value="F:water channel activity"/>
    <property type="evidence" value="ECO:0007669"/>
    <property type="project" value="TreeGrafter"/>
</dbReference>
<name>A0A9D3RJN9_ANGAN</name>
<dbReference type="PANTHER" id="PTHR19139">
    <property type="entry name" value="AQUAPORIN TRANSPORTER"/>
    <property type="match status" value="1"/>
</dbReference>
<dbReference type="Pfam" id="PF00230">
    <property type="entry name" value="MIP"/>
    <property type="match status" value="1"/>
</dbReference>
<accession>A0A9D3RJN9</accession>
<evidence type="ECO:0000256" key="2">
    <source>
        <dbReference type="ARBA" id="ARBA00006175"/>
    </source>
</evidence>
<feature type="compositionally biased region" description="Basic residues" evidence="7">
    <location>
        <begin position="79"/>
        <end position="91"/>
    </location>
</feature>
<keyword evidence="4 8" id="KW-1133">Transmembrane helix</keyword>
<keyword evidence="3 6" id="KW-0812">Transmembrane</keyword>
<dbReference type="PANTHER" id="PTHR19139:SF161">
    <property type="entry name" value="AQUAPORIN-1"/>
    <property type="match status" value="1"/>
</dbReference>
<feature type="transmembrane region" description="Helical" evidence="8">
    <location>
        <begin position="201"/>
        <end position="221"/>
    </location>
</feature>
<reference evidence="9" key="1">
    <citation type="submission" date="2021-01" db="EMBL/GenBank/DDBJ databases">
        <title>A chromosome-scale assembly of European eel, Anguilla anguilla.</title>
        <authorList>
            <person name="Henkel C."/>
            <person name="Jong-Raadsen S.A."/>
            <person name="Dufour S."/>
            <person name="Weltzien F.-A."/>
            <person name="Palstra A.P."/>
            <person name="Pelster B."/>
            <person name="Spaink H.P."/>
            <person name="Van Den Thillart G.E."/>
            <person name="Jansen H."/>
            <person name="Zahm M."/>
            <person name="Klopp C."/>
            <person name="Cedric C."/>
            <person name="Louis A."/>
            <person name="Berthelot C."/>
            <person name="Parey E."/>
            <person name="Roest Crollius H."/>
            <person name="Montfort J."/>
            <person name="Robinson-Rechavi M."/>
            <person name="Bucao C."/>
            <person name="Bouchez O."/>
            <person name="Gislard M."/>
            <person name="Lluch J."/>
            <person name="Milhes M."/>
            <person name="Lampietro C."/>
            <person name="Lopez Roques C."/>
            <person name="Donnadieu C."/>
            <person name="Braasch I."/>
            <person name="Desvignes T."/>
            <person name="Postlethwait J."/>
            <person name="Bobe J."/>
            <person name="Guiguen Y."/>
            <person name="Dirks R."/>
        </authorList>
    </citation>
    <scope>NUCLEOTIDE SEQUENCE</scope>
    <source>
        <strain evidence="9">Tag_6206</strain>
        <tissue evidence="9">Liver</tissue>
    </source>
</reference>
<comment type="subcellular location">
    <subcellularLocation>
        <location evidence="1">Membrane</location>
        <topology evidence="1">Multi-pass membrane protein</topology>
    </subcellularLocation>
</comment>
<evidence type="ECO:0000313" key="10">
    <source>
        <dbReference type="Proteomes" id="UP001044222"/>
    </source>
</evidence>
<dbReference type="AlphaFoldDB" id="A0A9D3RJN9"/>
<keyword evidence="5 8" id="KW-0472">Membrane</keyword>
<comment type="similarity">
    <text evidence="2 6">Belongs to the MIP/aquaporin (TC 1.A.8) family.</text>
</comment>
<evidence type="ECO:0000256" key="8">
    <source>
        <dbReference type="SAM" id="Phobius"/>
    </source>
</evidence>
<dbReference type="PRINTS" id="PR00783">
    <property type="entry name" value="MINTRINSICP"/>
</dbReference>
<evidence type="ECO:0000256" key="7">
    <source>
        <dbReference type="SAM" id="MobiDB-lite"/>
    </source>
</evidence>
<proteinExistence type="inferred from homology"/>
<feature type="transmembrane region" description="Helical" evidence="8">
    <location>
        <begin position="241"/>
        <end position="262"/>
    </location>
</feature>
<comment type="caution">
    <text evidence="9">The sequence shown here is derived from an EMBL/GenBank/DDBJ whole genome shotgun (WGS) entry which is preliminary data.</text>
</comment>
<organism evidence="9 10">
    <name type="scientific">Anguilla anguilla</name>
    <name type="common">European freshwater eel</name>
    <name type="synonym">Muraena anguilla</name>
    <dbReference type="NCBI Taxonomy" id="7936"/>
    <lineage>
        <taxon>Eukaryota</taxon>
        <taxon>Metazoa</taxon>
        <taxon>Chordata</taxon>
        <taxon>Craniata</taxon>
        <taxon>Vertebrata</taxon>
        <taxon>Euteleostomi</taxon>
        <taxon>Actinopterygii</taxon>
        <taxon>Neopterygii</taxon>
        <taxon>Teleostei</taxon>
        <taxon>Anguilliformes</taxon>
        <taxon>Anguillidae</taxon>
        <taxon>Anguilla</taxon>
    </lineage>
</organism>
<evidence type="ECO:0000313" key="9">
    <source>
        <dbReference type="EMBL" id="KAG5832949.1"/>
    </source>
</evidence>
<protein>
    <submittedName>
        <fullName evidence="9">Uncharacterized protein</fullName>
    </submittedName>
</protein>
<keyword evidence="10" id="KW-1185">Reference proteome</keyword>
<sequence length="275" mass="28877">MRVLSRLALVLKDARTLSFLRDVLCEFVGTALFLFAGLASVVLWQGAPGSEGAPVPTRRRRRLGGVRPGVPLRVPPRPAPRRPRLRDRPRPRLAVPGAGHLRRGPPQPRGHPGDGRRAAAGDPGGPSLYVGAQLLGALCACTLLRGLKPTPLPGPMGLNELGPGVCPYQALSVEAAVTFLLVLCVAVAARPKSPFGRLGPAAVGLSVVLGHLVAMGLTGCGMNPARSFGPAVMAQDFHNHWVYWAGPCAGAVLAVAVHDLLLHPRWGCPATGWRS</sequence>
<keyword evidence="6" id="KW-0813">Transport</keyword>
<dbReference type="Proteomes" id="UP001044222">
    <property type="component" value="Chromosome 17"/>
</dbReference>
<evidence type="ECO:0000256" key="1">
    <source>
        <dbReference type="ARBA" id="ARBA00004141"/>
    </source>
</evidence>
<evidence type="ECO:0000256" key="4">
    <source>
        <dbReference type="ARBA" id="ARBA00022989"/>
    </source>
</evidence>